<name>A0A7J7HMC4_CAMSI</name>
<comment type="caution">
    <text evidence="2">The sequence shown here is derived from an EMBL/GenBank/DDBJ whole genome shotgun (WGS) entry which is preliminary data.</text>
</comment>
<evidence type="ECO:0000313" key="3">
    <source>
        <dbReference type="Proteomes" id="UP000593564"/>
    </source>
</evidence>
<evidence type="ECO:0000256" key="1">
    <source>
        <dbReference type="SAM" id="Phobius"/>
    </source>
</evidence>
<proteinExistence type="predicted"/>
<feature type="transmembrane region" description="Helical" evidence="1">
    <location>
        <begin position="95"/>
        <end position="114"/>
    </location>
</feature>
<dbReference type="AlphaFoldDB" id="A0A7J7HMC4"/>
<keyword evidence="1" id="KW-1133">Transmembrane helix</keyword>
<reference evidence="3" key="1">
    <citation type="journal article" date="2020" name="Nat. Commun.">
        <title>Genome assembly of wild tea tree DASZ reveals pedigree and selection history of tea varieties.</title>
        <authorList>
            <person name="Zhang W."/>
            <person name="Zhang Y."/>
            <person name="Qiu H."/>
            <person name="Guo Y."/>
            <person name="Wan H."/>
            <person name="Zhang X."/>
            <person name="Scossa F."/>
            <person name="Alseekh S."/>
            <person name="Zhang Q."/>
            <person name="Wang P."/>
            <person name="Xu L."/>
            <person name="Schmidt M.H."/>
            <person name="Jia X."/>
            <person name="Li D."/>
            <person name="Zhu A."/>
            <person name="Guo F."/>
            <person name="Chen W."/>
            <person name="Ni D."/>
            <person name="Usadel B."/>
            <person name="Fernie A.R."/>
            <person name="Wen W."/>
        </authorList>
    </citation>
    <scope>NUCLEOTIDE SEQUENCE [LARGE SCALE GENOMIC DNA]</scope>
    <source>
        <strain evidence="3">cv. G240</strain>
    </source>
</reference>
<organism evidence="2 3">
    <name type="scientific">Camellia sinensis</name>
    <name type="common">Tea plant</name>
    <name type="synonym">Thea sinensis</name>
    <dbReference type="NCBI Taxonomy" id="4442"/>
    <lineage>
        <taxon>Eukaryota</taxon>
        <taxon>Viridiplantae</taxon>
        <taxon>Streptophyta</taxon>
        <taxon>Embryophyta</taxon>
        <taxon>Tracheophyta</taxon>
        <taxon>Spermatophyta</taxon>
        <taxon>Magnoliopsida</taxon>
        <taxon>eudicotyledons</taxon>
        <taxon>Gunneridae</taxon>
        <taxon>Pentapetalae</taxon>
        <taxon>asterids</taxon>
        <taxon>Ericales</taxon>
        <taxon>Theaceae</taxon>
        <taxon>Camellia</taxon>
    </lineage>
</organism>
<reference evidence="2 3" key="2">
    <citation type="submission" date="2020-07" db="EMBL/GenBank/DDBJ databases">
        <title>Genome assembly of wild tea tree DASZ reveals pedigree and selection history of tea varieties.</title>
        <authorList>
            <person name="Zhang W."/>
        </authorList>
    </citation>
    <scope>NUCLEOTIDE SEQUENCE [LARGE SCALE GENOMIC DNA]</scope>
    <source>
        <strain evidence="3">cv. G240</strain>
        <tissue evidence="2">Leaf</tissue>
    </source>
</reference>
<dbReference type="Proteomes" id="UP000593564">
    <property type="component" value="Unassembled WGS sequence"/>
</dbReference>
<keyword evidence="3" id="KW-1185">Reference proteome</keyword>
<evidence type="ECO:0000313" key="2">
    <source>
        <dbReference type="EMBL" id="KAF5953879.1"/>
    </source>
</evidence>
<keyword evidence="1" id="KW-0812">Transmembrane</keyword>
<protein>
    <submittedName>
        <fullName evidence="2">Uncharacterized protein</fullName>
    </submittedName>
</protein>
<sequence length="118" mass="13745">MDPPPPIFTASSSSTAFSFGSQSQPCRRLREISTTMTKREFLCRRVLLVENCSSSITMTSAKNKCSDGMEWCGRRESPDQWFGSLFYDDDDDDNLFRSLIHIYFFVFFMFFILCRQGR</sequence>
<dbReference type="EMBL" id="JACBKZ010000003">
    <property type="protein sequence ID" value="KAF5953879.1"/>
    <property type="molecule type" value="Genomic_DNA"/>
</dbReference>
<keyword evidence="1" id="KW-0472">Membrane</keyword>
<gene>
    <name evidence="2" type="ORF">HYC85_006735</name>
</gene>
<accession>A0A7J7HMC4</accession>